<dbReference type="Proteomes" id="UP000471052">
    <property type="component" value="Unassembled WGS sequence"/>
</dbReference>
<feature type="region of interest" description="Disordered" evidence="6">
    <location>
        <begin position="51"/>
        <end position="78"/>
    </location>
</feature>
<sequence>MRKVLRHYWQKLKHLRRKQAILVIGTFVFVMTSYALILRAVTLDNDTASSEPGISLASSSSSDENVSQVASEPATSSTLASSSAISSLPSTQIEAQEQSSAPATIQEATTLTADGDGYTVSAVFDASSRLPVGVELKVKQVTSDSQDYQNALAKAQAALDGKSLAFATFFDISFTYQGKEVQPQAPVKVTLQTKDNLAGQEQALKVVHITSAGKTELINPESVSLTESQTKVTYTVSSFSVQGLVLEKTEQSSEATTSDTESSSSETSPSSQGQGTSTSATTTEAAENRTLTFVYENAEGQEETITTVTKKDGETLENLPATPFKTGYHFDHWQNKATGETVTADTVVNGDMTIEAVYTEIKIYTVTVHYYYPNTSKGDDVTFDTEIYQLEANETSYRINPPASTKVSKNDDSSLPQDATYYPETALIELTKEELLEKSDADGKMELSIQYVPASSEYNIHYMLKDFDDKGYSEIEKVTAHGVIGSIVSPKVLDYPYATFEKTDPEELTKEKGQDLYVYYTRNHYTLNYESNGGTYVDYQTGLYNQSVSVTSATPTRVGYTFAGWYKDPDFKQKAGTSVTLDKDVTLYAKWEPKNVHYTVVYLKEKYDNATGKTSFEYDSSLSQTGKTGATVSASNAPNITTSTTGYERDTAQNATSETTIAADGSSILKVYYKLIRYTFVFDASGPVYDPILPILPIPTINGKITINGYEYVNKTYTIDNVVLGQDISTTWPSGTQVSSDVWWRSYTFYGWRPIKDNRPVGYDYYVTKQFEVTADLVEAADSQHKVTYQSYWLRHGYSYTVNYYLQDENGNYQLSDKYSQTFYSRQNTYLNPKEIDGFDYSHGNAGKNNVRVYNFYYNRRQYQIDYYNKDQELTSKKNILFGANINNDTYNWTPERPGDVDSDYTWKGWYMDADLTMPYQFNVMPSSHLVLYANWEAPHYTVSFDVNGGDSKAPESQSIEKYKSAQIPSKVPTKVHYTFAGWYTSDGKLYDWSKPVTSDVTLYAHWKADGLTYTVKYVDADDNDNLLAPTKIVSSPDLKAGQTVTEKALGIKGYLPEEREQLLMLNYDQDNEIVFKYFKKTDTITYTVKYVLYDHPDIAVAAPQTKTVSGSQINSKEKAAAVDKAYMKKQAGVADDMLKDNYYTTEDVQKLILTSKTENNIITFYYIPYDKATITVNYLDMDGNPIVGQDPDTVIKNVVPTSYKGEHKKITGYSFDRAEDGNGKAITNLDGYYVGKGGNYTINLYYKKNITLVAKPKEKIYDGTALESSKPTDLVDNYEEFLEEGNSIQSVSFKGSQTSAGVSDVTPRDAKIVDQAGEDNTDYYKITYMPSTLTVNQRPVVVNIKGQSKENYYDGTVQSITYDTPDISDNMYTTDDFKFLGEDSEKTVAETNAGHYDLALEGEFVNTNPNFKVTFHVTDGSLDIKRRRILLKSDSAQKGFDGTALTAHKVTETSSDTSKGEGFALGEGLEYEFTGSQTKVGASGNFFTFKPITDKTNPANYYVMVKYGELSVLPTVNIQKTDANWKPLSGGQFTIDRWNDTDKAWEAIDGVSKLTITSSNGVTIPTGLTDGRYRITETAAPDGYIVLDDAIYFKVEQAIAEGTDEQGARQVSYSIVLSDKDGNVISTDKVKLSTSDSDFSYRLQIANQAGTALPSTGGSGTLWYIVIGSLLMTLSFAYFMFKKCRNG</sequence>
<dbReference type="InterPro" id="IPR013378">
    <property type="entry name" value="InlB-like_B-rpt"/>
</dbReference>
<evidence type="ECO:0000256" key="1">
    <source>
        <dbReference type="ARBA" id="ARBA00004196"/>
    </source>
</evidence>
<dbReference type="Pfam" id="PF00746">
    <property type="entry name" value="Gram_pos_anchor"/>
    <property type="match status" value="1"/>
</dbReference>
<keyword evidence="5" id="KW-0572">Peptidoglycan-anchor</keyword>
<protein>
    <submittedName>
        <fullName evidence="10">LPXTG cell wall anchor domain-containing protein</fullName>
    </submittedName>
</protein>
<keyword evidence="3" id="KW-0964">Secreted</keyword>
<keyword evidence="7" id="KW-0812">Transmembrane</keyword>
<dbReference type="Gene3D" id="3.10.20.320">
    <property type="entry name" value="Putative peptidoglycan bound protein (lpxtg motif)"/>
    <property type="match status" value="1"/>
</dbReference>
<feature type="domain" description="Gram-positive cocci surface proteins LPxTG" evidence="8">
    <location>
        <begin position="1648"/>
        <end position="1686"/>
    </location>
</feature>
<dbReference type="Pfam" id="PF17802">
    <property type="entry name" value="SpaA"/>
    <property type="match status" value="1"/>
</dbReference>
<evidence type="ECO:0000256" key="4">
    <source>
        <dbReference type="ARBA" id="ARBA00022729"/>
    </source>
</evidence>
<reference evidence="10 11" key="1">
    <citation type="submission" date="2019-08" db="EMBL/GenBank/DDBJ databases">
        <title>In-depth cultivation of the pig gut microbiome towards novel bacterial diversity and tailored functional studies.</title>
        <authorList>
            <person name="Wylensek D."/>
            <person name="Hitch T.C.A."/>
            <person name="Clavel T."/>
        </authorList>
    </citation>
    <scope>NUCLEOTIDE SEQUENCE [LARGE SCALE GENOMIC DNA]</scope>
    <source>
        <strain evidence="10 11">BL-178-WT-3A</strain>
    </source>
</reference>
<comment type="subcellular location">
    <subcellularLocation>
        <location evidence="1">Cell envelope</location>
    </subcellularLocation>
</comment>
<feature type="transmembrane region" description="Helical" evidence="7">
    <location>
        <begin position="20"/>
        <end position="41"/>
    </location>
</feature>
<dbReference type="Pfam" id="PF09479">
    <property type="entry name" value="Flg_new"/>
    <property type="match status" value="4"/>
</dbReference>
<evidence type="ECO:0000256" key="7">
    <source>
        <dbReference type="SAM" id="Phobius"/>
    </source>
</evidence>
<keyword evidence="4" id="KW-0732">Signal</keyword>
<dbReference type="InterPro" id="IPR042229">
    <property type="entry name" value="Listeria/Bacterioides_rpt_sf"/>
</dbReference>
<dbReference type="InterPro" id="IPR041033">
    <property type="entry name" value="SpaA_PFL_dom_1"/>
</dbReference>
<keyword evidence="7" id="KW-0472">Membrane</keyword>
<keyword evidence="2" id="KW-0134">Cell wall</keyword>
<evidence type="ECO:0000259" key="9">
    <source>
        <dbReference type="Pfam" id="PF17802"/>
    </source>
</evidence>
<proteinExistence type="predicted"/>
<evidence type="ECO:0000259" key="8">
    <source>
        <dbReference type="Pfam" id="PF00746"/>
    </source>
</evidence>
<feature type="domain" description="SpaA-like prealbumin fold" evidence="9">
    <location>
        <begin position="1516"/>
        <end position="1598"/>
    </location>
</feature>
<dbReference type="InterPro" id="IPR019931">
    <property type="entry name" value="LPXTG_anchor"/>
</dbReference>
<keyword evidence="7" id="KW-1133">Transmembrane helix</keyword>
<feature type="compositionally biased region" description="Low complexity" evidence="6">
    <location>
        <begin position="252"/>
        <end position="285"/>
    </location>
</feature>
<dbReference type="NCBIfam" id="TIGR01167">
    <property type="entry name" value="LPXTG_anchor"/>
    <property type="match status" value="1"/>
</dbReference>
<evidence type="ECO:0000313" key="11">
    <source>
        <dbReference type="Proteomes" id="UP000471052"/>
    </source>
</evidence>
<dbReference type="EMBL" id="VUNP01000018">
    <property type="protein sequence ID" value="MST53816.1"/>
    <property type="molecule type" value="Genomic_DNA"/>
</dbReference>
<comment type="caution">
    <text evidence="10">The sequence shown here is derived from an EMBL/GenBank/DDBJ whole genome shotgun (WGS) entry which is preliminary data.</text>
</comment>
<dbReference type="GO" id="GO:0030313">
    <property type="term" value="C:cell envelope"/>
    <property type="evidence" value="ECO:0007669"/>
    <property type="project" value="UniProtKB-SubCell"/>
</dbReference>
<feature type="region of interest" description="Disordered" evidence="6">
    <location>
        <begin position="627"/>
        <end position="651"/>
    </location>
</feature>
<dbReference type="NCBIfam" id="TIGR02543">
    <property type="entry name" value="List_Bact_rpt"/>
    <property type="match status" value="2"/>
</dbReference>
<feature type="region of interest" description="Disordered" evidence="6">
    <location>
        <begin position="248"/>
        <end position="287"/>
    </location>
</feature>
<dbReference type="Gene3D" id="2.60.40.10">
    <property type="entry name" value="Immunoglobulins"/>
    <property type="match status" value="1"/>
</dbReference>
<gene>
    <name evidence="10" type="ORF">FYJ82_05320</name>
</gene>
<dbReference type="Gene3D" id="2.60.40.4270">
    <property type="entry name" value="Listeria-Bacteroides repeat domain"/>
    <property type="match status" value="4"/>
</dbReference>
<dbReference type="OrthoDB" id="663332at2"/>
<feature type="transmembrane region" description="Helical" evidence="7">
    <location>
        <begin position="1663"/>
        <end position="1682"/>
    </location>
</feature>
<evidence type="ECO:0000256" key="6">
    <source>
        <dbReference type="SAM" id="MobiDB-lite"/>
    </source>
</evidence>
<evidence type="ECO:0000256" key="5">
    <source>
        <dbReference type="ARBA" id="ARBA00023088"/>
    </source>
</evidence>
<dbReference type="InterPro" id="IPR013783">
    <property type="entry name" value="Ig-like_fold"/>
</dbReference>
<dbReference type="RefSeq" id="WP_154454948.1">
    <property type="nucleotide sequence ID" value="NZ_VUNP01000018.1"/>
</dbReference>
<evidence type="ECO:0000256" key="3">
    <source>
        <dbReference type="ARBA" id="ARBA00022525"/>
    </source>
</evidence>
<organism evidence="10 11">
    <name type="scientific">Streptococcus alactolyticus</name>
    <dbReference type="NCBI Taxonomy" id="29389"/>
    <lineage>
        <taxon>Bacteria</taxon>
        <taxon>Bacillati</taxon>
        <taxon>Bacillota</taxon>
        <taxon>Bacilli</taxon>
        <taxon>Lactobacillales</taxon>
        <taxon>Streptococcaceae</taxon>
        <taxon>Streptococcus</taxon>
    </lineage>
</organism>
<name>A0A6N7WRI0_STRAY</name>
<evidence type="ECO:0000256" key="2">
    <source>
        <dbReference type="ARBA" id="ARBA00022512"/>
    </source>
</evidence>
<evidence type="ECO:0000313" key="10">
    <source>
        <dbReference type="EMBL" id="MST53816.1"/>
    </source>
</evidence>
<accession>A0A6N7WRI0</accession>